<dbReference type="EMBL" id="FOYM01000001">
    <property type="protein sequence ID" value="SFQ94606.1"/>
    <property type="molecule type" value="Genomic_DNA"/>
</dbReference>
<name>A0A1I6CN83_9FIRM</name>
<dbReference type="RefSeq" id="WP_245779573.1">
    <property type="nucleotide sequence ID" value="NZ_FOYM01000001.1"/>
</dbReference>
<protein>
    <submittedName>
        <fullName evidence="1">Uncharacterized protein</fullName>
    </submittedName>
</protein>
<keyword evidence="2" id="KW-1185">Reference proteome</keyword>
<proteinExistence type="predicted"/>
<sequence>MVPLPLSNREKQLIKFIRELGWGEVKVRVENGKPVLIYEAIRTFKLEEHPVSGIKSNKRSKRQYAGVHEC</sequence>
<gene>
    <name evidence="1" type="ORF">SAMN05660706_10110</name>
</gene>
<organism evidence="1 2">
    <name type="scientific">Desulfoscipio geothermicus DSM 3669</name>
    <dbReference type="NCBI Taxonomy" id="1121426"/>
    <lineage>
        <taxon>Bacteria</taxon>
        <taxon>Bacillati</taxon>
        <taxon>Bacillota</taxon>
        <taxon>Clostridia</taxon>
        <taxon>Eubacteriales</taxon>
        <taxon>Desulfallaceae</taxon>
        <taxon>Desulfoscipio</taxon>
    </lineage>
</organism>
<dbReference type="AlphaFoldDB" id="A0A1I6CN83"/>
<dbReference type="Proteomes" id="UP000199584">
    <property type="component" value="Unassembled WGS sequence"/>
</dbReference>
<dbReference type="STRING" id="39060.SAMN05660706_10110"/>
<evidence type="ECO:0000313" key="2">
    <source>
        <dbReference type="Proteomes" id="UP000199584"/>
    </source>
</evidence>
<reference evidence="2" key="1">
    <citation type="submission" date="2016-10" db="EMBL/GenBank/DDBJ databases">
        <authorList>
            <person name="Varghese N."/>
            <person name="Submissions S."/>
        </authorList>
    </citation>
    <scope>NUCLEOTIDE SEQUENCE [LARGE SCALE GENOMIC DNA]</scope>
    <source>
        <strain evidence="2">DSM 3669</strain>
    </source>
</reference>
<accession>A0A1I6CN83</accession>
<evidence type="ECO:0000313" key="1">
    <source>
        <dbReference type="EMBL" id="SFQ94606.1"/>
    </source>
</evidence>